<organism evidence="5 6">
    <name type="scientific">Paracoccus liaowanqingii</name>
    <dbReference type="NCBI Taxonomy" id="2560053"/>
    <lineage>
        <taxon>Bacteria</taxon>
        <taxon>Pseudomonadati</taxon>
        <taxon>Pseudomonadota</taxon>
        <taxon>Alphaproteobacteria</taxon>
        <taxon>Rhodobacterales</taxon>
        <taxon>Paracoccaceae</taxon>
        <taxon>Paracoccus</taxon>
    </lineage>
</organism>
<dbReference type="InterPro" id="IPR036693">
    <property type="entry name" value="TF_LuxR_autoind-bd_dom_sf"/>
</dbReference>
<dbReference type="RefSeq" id="WP_135818452.1">
    <property type="nucleotide sequence ID" value="NZ_SRPG01000185.1"/>
</dbReference>
<sequence>MTSLPQSQAATADLEEIEEALARLAPRGFTLGLHIRYSRPVRRVSTYPSQWIQTYTQRNLGVGDPMMIWCVMNQGSIAWHELIRQMPDPLDVMGQARAHGLVYGAALAWGPAESRSYIGAAHPDRDFTATEIARMAALLRKAHDLLDRDTALRPILVAALEAIACGMTYDQACEALGISRTALRYRLRMAREVLGAEDNPQAVRKAIDAGLLNGVSLSGLSKGLPTGPADSPD</sequence>
<evidence type="ECO:0000256" key="3">
    <source>
        <dbReference type="ARBA" id="ARBA00023163"/>
    </source>
</evidence>
<feature type="domain" description="Transcription factor LuxR-like autoinducer-binding" evidence="4">
    <location>
        <begin position="38"/>
        <end position="143"/>
    </location>
</feature>
<accession>A0A4Z1BT00</accession>
<dbReference type="SUPFAM" id="SSF75516">
    <property type="entry name" value="Pheromone-binding domain of LuxR-like quorum-sensing transcription factors"/>
    <property type="match status" value="1"/>
</dbReference>
<evidence type="ECO:0000313" key="5">
    <source>
        <dbReference type="EMBL" id="TGN53043.1"/>
    </source>
</evidence>
<dbReference type="InterPro" id="IPR016032">
    <property type="entry name" value="Sig_transdc_resp-reg_C-effctor"/>
</dbReference>
<gene>
    <name evidence="5" type="ORF">E4L95_16035</name>
</gene>
<evidence type="ECO:0000256" key="2">
    <source>
        <dbReference type="ARBA" id="ARBA00023125"/>
    </source>
</evidence>
<evidence type="ECO:0000259" key="4">
    <source>
        <dbReference type="Pfam" id="PF03472"/>
    </source>
</evidence>
<comment type="caution">
    <text evidence="5">The sequence shown here is derived from an EMBL/GenBank/DDBJ whole genome shotgun (WGS) entry which is preliminary data.</text>
</comment>
<keyword evidence="1" id="KW-0805">Transcription regulation</keyword>
<proteinExistence type="predicted"/>
<protein>
    <submittedName>
        <fullName evidence="5">LuxR family transcriptional regulator</fullName>
    </submittedName>
</protein>
<keyword evidence="3" id="KW-0804">Transcription</keyword>
<dbReference type="SUPFAM" id="SSF46894">
    <property type="entry name" value="C-terminal effector domain of the bipartite response regulators"/>
    <property type="match status" value="1"/>
</dbReference>
<evidence type="ECO:0000256" key="1">
    <source>
        <dbReference type="ARBA" id="ARBA00023015"/>
    </source>
</evidence>
<dbReference type="GO" id="GO:0006355">
    <property type="term" value="P:regulation of DNA-templated transcription"/>
    <property type="evidence" value="ECO:0007669"/>
    <property type="project" value="InterPro"/>
</dbReference>
<dbReference type="Proteomes" id="UP000297972">
    <property type="component" value="Unassembled WGS sequence"/>
</dbReference>
<keyword evidence="6" id="KW-1185">Reference proteome</keyword>
<dbReference type="InterPro" id="IPR036388">
    <property type="entry name" value="WH-like_DNA-bd_sf"/>
</dbReference>
<name>A0A4Z1BT00_9RHOB</name>
<dbReference type="EMBL" id="SRPG01000185">
    <property type="protein sequence ID" value="TGN53043.1"/>
    <property type="molecule type" value="Genomic_DNA"/>
</dbReference>
<evidence type="ECO:0000313" key="6">
    <source>
        <dbReference type="Proteomes" id="UP000297972"/>
    </source>
</evidence>
<dbReference type="Gene3D" id="1.10.10.10">
    <property type="entry name" value="Winged helix-like DNA-binding domain superfamily/Winged helix DNA-binding domain"/>
    <property type="match status" value="1"/>
</dbReference>
<dbReference type="Gene3D" id="3.30.450.80">
    <property type="entry name" value="Transcription factor LuxR-like, autoinducer-binding domain"/>
    <property type="match status" value="1"/>
</dbReference>
<dbReference type="OrthoDB" id="7826109at2"/>
<dbReference type="Pfam" id="PF03472">
    <property type="entry name" value="Autoind_bind"/>
    <property type="match status" value="1"/>
</dbReference>
<reference evidence="5 6" key="1">
    <citation type="submission" date="2019-03" db="EMBL/GenBank/DDBJ databases">
        <authorList>
            <person name="Li J."/>
        </authorList>
    </citation>
    <scope>NUCLEOTIDE SEQUENCE [LARGE SCALE GENOMIC DNA]</scope>
    <source>
        <strain evidence="5 6">3058</strain>
    </source>
</reference>
<dbReference type="InterPro" id="IPR005143">
    <property type="entry name" value="TF_LuxR_autoind-bd_dom"/>
</dbReference>
<dbReference type="GO" id="GO:0003677">
    <property type="term" value="F:DNA binding"/>
    <property type="evidence" value="ECO:0007669"/>
    <property type="project" value="UniProtKB-KW"/>
</dbReference>
<keyword evidence="2" id="KW-0238">DNA-binding</keyword>
<dbReference type="AlphaFoldDB" id="A0A4Z1BT00"/>